<dbReference type="SUPFAM" id="SSF46626">
    <property type="entry name" value="Cytochrome c"/>
    <property type="match status" value="1"/>
</dbReference>
<accession>A0A0S4KQ50</accession>
<dbReference type="PROSITE" id="PS51257">
    <property type="entry name" value="PROKAR_LIPOPROTEIN"/>
    <property type="match status" value="1"/>
</dbReference>
<organism evidence="7 8">
    <name type="scientific">Candidatus Nitrospira inopinata</name>
    <dbReference type="NCBI Taxonomy" id="1715989"/>
    <lineage>
        <taxon>Bacteria</taxon>
        <taxon>Pseudomonadati</taxon>
        <taxon>Nitrospirota</taxon>
        <taxon>Nitrospiria</taxon>
        <taxon>Nitrospirales</taxon>
        <taxon>Nitrospiraceae</taxon>
        <taxon>Nitrospira</taxon>
    </lineage>
</organism>
<evidence type="ECO:0000256" key="1">
    <source>
        <dbReference type="ARBA" id="ARBA00022617"/>
    </source>
</evidence>
<proteinExistence type="predicted"/>
<dbReference type="Proteomes" id="UP000066284">
    <property type="component" value="Chromosome 1"/>
</dbReference>
<dbReference type="Gene3D" id="1.10.760.10">
    <property type="entry name" value="Cytochrome c-like domain"/>
    <property type="match status" value="1"/>
</dbReference>
<dbReference type="InterPro" id="IPR036909">
    <property type="entry name" value="Cyt_c-like_dom_sf"/>
</dbReference>
<keyword evidence="1 4" id="KW-0349">Heme</keyword>
<dbReference type="RefSeq" id="WP_082633644.1">
    <property type="nucleotide sequence ID" value="NZ_LN885086.1"/>
</dbReference>
<feature type="signal peptide" evidence="5">
    <location>
        <begin position="1"/>
        <end position="23"/>
    </location>
</feature>
<keyword evidence="2 4" id="KW-0479">Metal-binding</keyword>
<dbReference type="GO" id="GO:0009055">
    <property type="term" value="F:electron transfer activity"/>
    <property type="evidence" value="ECO:0007669"/>
    <property type="project" value="InterPro"/>
</dbReference>
<evidence type="ECO:0000313" key="7">
    <source>
        <dbReference type="EMBL" id="CUQ66563.1"/>
    </source>
</evidence>
<feature type="chain" id="PRO_5006623473" evidence="5">
    <location>
        <begin position="24"/>
        <end position="169"/>
    </location>
</feature>
<evidence type="ECO:0000259" key="6">
    <source>
        <dbReference type="PROSITE" id="PS51007"/>
    </source>
</evidence>
<dbReference type="GO" id="GO:0046872">
    <property type="term" value="F:metal ion binding"/>
    <property type="evidence" value="ECO:0007669"/>
    <property type="project" value="UniProtKB-KW"/>
</dbReference>
<gene>
    <name evidence="7" type="ORF">NITINOP_1588</name>
</gene>
<dbReference type="PROSITE" id="PS51007">
    <property type="entry name" value="CYTC"/>
    <property type="match status" value="1"/>
</dbReference>
<keyword evidence="3 4" id="KW-0408">Iron</keyword>
<dbReference type="KEGG" id="nio:NITINOP_1588"/>
<evidence type="ECO:0000256" key="2">
    <source>
        <dbReference type="ARBA" id="ARBA00022723"/>
    </source>
</evidence>
<name>A0A0S4KQ50_9BACT</name>
<dbReference type="AlphaFoldDB" id="A0A0S4KQ50"/>
<evidence type="ECO:0000256" key="5">
    <source>
        <dbReference type="SAM" id="SignalP"/>
    </source>
</evidence>
<evidence type="ECO:0000313" key="8">
    <source>
        <dbReference type="Proteomes" id="UP000066284"/>
    </source>
</evidence>
<dbReference type="InterPro" id="IPR009056">
    <property type="entry name" value="Cyt_c-like_dom"/>
</dbReference>
<dbReference type="OrthoDB" id="9791344at2"/>
<keyword evidence="5" id="KW-0732">Signal</keyword>
<protein>
    <submittedName>
        <fullName evidence="7">Putative Cytochrome c</fullName>
    </submittedName>
</protein>
<sequence>MRVAVQAVLIVSLGLLVSCSAEEGGLGDGPIVPPPPPPPEYAEKHMPAGWWNDQAKMEEGRKIYLGEANPDVNCASCHGKDGKPVKAGARDFRNVERMKLASDSVWFWRIAEGVPNTKMKGWKSKLSEEDMWKLVLYERSFALSGKAWSDEKKQWVDVGSIPTPPAGEE</sequence>
<dbReference type="EMBL" id="LN885086">
    <property type="protein sequence ID" value="CUQ66563.1"/>
    <property type="molecule type" value="Genomic_DNA"/>
</dbReference>
<evidence type="ECO:0000256" key="4">
    <source>
        <dbReference type="PROSITE-ProRule" id="PRU00433"/>
    </source>
</evidence>
<dbReference type="GO" id="GO:0020037">
    <property type="term" value="F:heme binding"/>
    <property type="evidence" value="ECO:0007669"/>
    <property type="project" value="InterPro"/>
</dbReference>
<keyword evidence="8" id="KW-1185">Reference proteome</keyword>
<dbReference type="STRING" id="1715989.NITINOP_1588"/>
<reference evidence="8" key="1">
    <citation type="submission" date="2015-09" db="EMBL/GenBank/DDBJ databases">
        <authorList>
            <person name="Daims H."/>
        </authorList>
    </citation>
    <scope>NUCLEOTIDE SEQUENCE [LARGE SCALE GENOMIC DNA]</scope>
</reference>
<feature type="domain" description="Cytochrome c" evidence="6">
    <location>
        <begin position="55"/>
        <end position="142"/>
    </location>
</feature>
<evidence type="ECO:0000256" key="3">
    <source>
        <dbReference type="ARBA" id="ARBA00023004"/>
    </source>
</evidence>
<dbReference type="Pfam" id="PF13442">
    <property type="entry name" value="Cytochrome_CBB3"/>
    <property type="match status" value="1"/>
</dbReference>